<accession>A0AAV9JLQ1</accession>
<evidence type="ECO:0000313" key="10">
    <source>
        <dbReference type="EMBL" id="KAK4546266.1"/>
    </source>
</evidence>
<evidence type="ECO:0000256" key="3">
    <source>
        <dbReference type="ARBA" id="ARBA00022737"/>
    </source>
</evidence>
<comment type="caution">
    <text evidence="10">The sequence shown here is derived from an EMBL/GenBank/DDBJ whole genome shotgun (WGS) entry which is preliminary data.</text>
</comment>
<comment type="subcellular location">
    <subcellularLocation>
        <location evidence="1">Nucleus</location>
    </subcellularLocation>
</comment>
<dbReference type="Gene3D" id="3.30.160.60">
    <property type="entry name" value="Classic Zinc Finger"/>
    <property type="match status" value="1"/>
</dbReference>
<dbReference type="PANTHER" id="PTHR24376">
    <property type="entry name" value="ZINC FINGER PROTEIN"/>
    <property type="match status" value="1"/>
</dbReference>
<sequence>MPSALHSDLFPCTKCPEHFNSRDQQAKHLRVFHGVEDPWLCYRCPLAFPDRARYMEHMTQGHRGKGGLSPCGDCRAQLTSDDMLARHVQHDHTEQAGREESQCLKCDFSNNSCVGISIHLLHEHAPRCSFCGMGFIRMVDLALHEEGNGVGGECSAKPKPRAPTPPPPTPPPPPSPTAYLPPLPDFAALDRPDLTPQDFDPKTVYQTTIVTIRAYRPCPKEVPYERLFNADPKMLAYGNILRLAGKYSNRTIFERANASRSQPAFNSVQTVESRIAAALKWTANNNAKPLEEIKAKLDEIRAGNGTATRRALKRSRDDFDVAPEAQHYGMQPYKHIKTEDNMMYASPYQASAVLDVSPAAQHHGMQSYKHIKTEGSMVHASPYQAPTGFDVRVHSGSSPAQNTPYPRYDTPAAAGGFIKEEAKKPAVLKPRTSDQNHVTKAPKLSNTAYKLLRRYRERQQASSLALGRTSGRTIEQICVGHLDNIAYDNLIELVKRHTMADIVRMVNEHPHPEGRLNRHTVSKCTLYAITIFAEDQGVTQTMIVAQINAHRARNGVEPLVHEEGAGLRPFRKPSTS</sequence>
<dbReference type="GO" id="GO:0008270">
    <property type="term" value="F:zinc ion binding"/>
    <property type="evidence" value="ECO:0007669"/>
    <property type="project" value="UniProtKB-KW"/>
</dbReference>
<name>A0AAV9JLQ1_9PEZI</name>
<dbReference type="InterPro" id="IPR013087">
    <property type="entry name" value="Znf_C2H2_type"/>
</dbReference>
<evidence type="ECO:0000256" key="7">
    <source>
        <dbReference type="PROSITE-ProRule" id="PRU00042"/>
    </source>
</evidence>
<organism evidence="10 11">
    <name type="scientific">Oleoguttula mirabilis</name>
    <dbReference type="NCBI Taxonomy" id="1507867"/>
    <lineage>
        <taxon>Eukaryota</taxon>
        <taxon>Fungi</taxon>
        <taxon>Dikarya</taxon>
        <taxon>Ascomycota</taxon>
        <taxon>Pezizomycotina</taxon>
        <taxon>Dothideomycetes</taxon>
        <taxon>Dothideomycetidae</taxon>
        <taxon>Mycosphaerellales</taxon>
        <taxon>Teratosphaeriaceae</taxon>
        <taxon>Oleoguttula</taxon>
    </lineage>
</organism>
<keyword evidence="2" id="KW-0479">Metal-binding</keyword>
<keyword evidence="6" id="KW-0539">Nucleus</keyword>
<evidence type="ECO:0000313" key="11">
    <source>
        <dbReference type="Proteomes" id="UP001324427"/>
    </source>
</evidence>
<proteinExistence type="predicted"/>
<evidence type="ECO:0000256" key="1">
    <source>
        <dbReference type="ARBA" id="ARBA00004123"/>
    </source>
</evidence>
<dbReference type="SMART" id="SM00355">
    <property type="entry name" value="ZnF_C2H2"/>
    <property type="match status" value="5"/>
</dbReference>
<feature type="region of interest" description="Disordered" evidence="8">
    <location>
        <begin position="149"/>
        <end position="200"/>
    </location>
</feature>
<dbReference type="SUPFAM" id="SSF57667">
    <property type="entry name" value="beta-beta-alpha zinc fingers"/>
    <property type="match status" value="1"/>
</dbReference>
<evidence type="ECO:0000256" key="5">
    <source>
        <dbReference type="ARBA" id="ARBA00022833"/>
    </source>
</evidence>
<dbReference type="EMBL" id="JAVFHQ010000015">
    <property type="protein sequence ID" value="KAK4546266.1"/>
    <property type="molecule type" value="Genomic_DNA"/>
</dbReference>
<keyword evidence="11" id="KW-1185">Reference proteome</keyword>
<evidence type="ECO:0000259" key="9">
    <source>
        <dbReference type="PROSITE" id="PS50157"/>
    </source>
</evidence>
<dbReference type="PANTHER" id="PTHR24376:SF235">
    <property type="entry name" value="C2H2-TYPE DOMAIN-CONTAINING PROTEIN"/>
    <property type="match status" value="1"/>
</dbReference>
<evidence type="ECO:0000256" key="6">
    <source>
        <dbReference type="ARBA" id="ARBA00023242"/>
    </source>
</evidence>
<keyword evidence="4 7" id="KW-0863">Zinc-finger</keyword>
<reference evidence="10 11" key="1">
    <citation type="submission" date="2021-11" db="EMBL/GenBank/DDBJ databases">
        <title>Black yeast isolated from Biological Soil Crust.</title>
        <authorList>
            <person name="Kurbessoian T."/>
        </authorList>
    </citation>
    <scope>NUCLEOTIDE SEQUENCE [LARGE SCALE GENOMIC DNA]</scope>
    <source>
        <strain evidence="10 11">CCFEE 5522</strain>
    </source>
</reference>
<dbReference type="InterPro" id="IPR036236">
    <property type="entry name" value="Znf_C2H2_sf"/>
</dbReference>
<keyword evidence="3" id="KW-0677">Repeat</keyword>
<evidence type="ECO:0000256" key="2">
    <source>
        <dbReference type="ARBA" id="ARBA00022723"/>
    </source>
</evidence>
<evidence type="ECO:0000256" key="8">
    <source>
        <dbReference type="SAM" id="MobiDB-lite"/>
    </source>
</evidence>
<keyword evidence="5" id="KW-0862">Zinc</keyword>
<dbReference type="AlphaFoldDB" id="A0AAV9JLQ1"/>
<dbReference type="PROSITE" id="PS50157">
    <property type="entry name" value="ZINC_FINGER_C2H2_2"/>
    <property type="match status" value="1"/>
</dbReference>
<dbReference type="GO" id="GO:0005634">
    <property type="term" value="C:nucleus"/>
    <property type="evidence" value="ECO:0007669"/>
    <property type="project" value="UniProtKB-SubCell"/>
</dbReference>
<feature type="domain" description="C2H2-type" evidence="9">
    <location>
        <begin position="10"/>
        <end position="38"/>
    </location>
</feature>
<protein>
    <recommendedName>
        <fullName evidence="9">C2H2-type domain-containing protein</fullName>
    </recommendedName>
</protein>
<dbReference type="PROSITE" id="PS00028">
    <property type="entry name" value="ZINC_FINGER_C2H2_1"/>
    <property type="match status" value="3"/>
</dbReference>
<dbReference type="Proteomes" id="UP001324427">
    <property type="component" value="Unassembled WGS sequence"/>
</dbReference>
<gene>
    <name evidence="10" type="ORF">LTR36_001943</name>
</gene>
<evidence type="ECO:0000256" key="4">
    <source>
        <dbReference type="ARBA" id="ARBA00022771"/>
    </source>
</evidence>
<feature type="compositionally biased region" description="Pro residues" evidence="8">
    <location>
        <begin position="161"/>
        <end position="184"/>
    </location>
</feature>